<reference evidence="2 3" key="1">
    <citation type="submission" date="2023-02" db="EMBL/GenBank/DDBJ databases">
        <title>LHISI_Scaffold_Assembly.</title>
        <authorList>
            <person name="Stuart O.P."/>
            <person name="Cleave R."/>
            <person name="Magrath M.J.L."/>
            <person name="Mikheyev A.S."/>
        </authorList>
    </citation>
    <scope>NUCLEOTIDE SEQUENCE [LARGE SCALE GENOMIC DNA]</scope>
    <source>
        <strain evidence="2">Daus_M_001</strain>
        <tissue evidence="2">Leg muscle</tissue>
    </source>
</reference>
<protein>
    <submittedName>
        <fullName evidence="2">Uncharacterized protein</fullName>
    </submittedName>
</protein>
<dbReference type="EMBL" id="JARBHB010000011">
    <property type="protein sequence ID" value="KAJ8872388.1"/>
    <property type="molecule type" value="Genomic_DNA"/>
</dbReference>
<comment type="caution">
    <text evidence="2">The sequence shown here is derived from an EMBL/GenBank/DDBJ whole genome shotgun (WGS) entry which is preliminary data.</text>
</comment>
<accession>A0ABQ9GK31</accession>
<feature type="region of interest" description="Disordered" evidence="1">
    <location>
        <begin position="1"/>
        <end position="37"/>
    </location>
</feature>
<keyword evidence="3" id="KW-1185">Reference proteome</keyword>
<evidence type="ECO:0000313" key="3">
    <source>
        <dbReference type="Proteomes" id="UP001159363"/>
    </source>
</evidence>
<sequence>MECKGGGIGISPRKPASQRHRPARFSRASPPGIEPGSPWWEASALAATFPRPRRSIRAQNPATPARAPSQFCVPSGMHFRTTVVQPGISRLEKGMRVEPLRLRSGLIIIMDECIAAKQGCSAMAAIVAMCTPRKNYAPTVVIVANRWQHSCLRSTPEEIATGRVGLRATMKKARLWEPLARANGYQVKNYLPRTPSQFLALPPAHVYRLFARYGGNTARLALRSDEALGVRVSVAHIAPSLLHLGRVAFPITCSLVRGSRDFTSMQQPMENQRRLEYIHRCETGPRVFDGVFQFPDSSGTAAAGVPTGPAGDRLLTRQGSAQAIVVFGHGGGSPMGDPCRVQSGVVQLEYRTCNTGQK</sequence>
<organism evidence="2 3">
    <name type="scientific">Dryococelus australis</name>
    <dbReference type="NCBI Taxonomy" id="614101"/>
    <lineage>
        <taxon>Eukaryota</taxon>
        <taxon>Metazoa</taxon>
        <taxon>Ecdysozoa</taxon>
        <taxon>Arthropoda</taxon>
        <taxon>Hexapoda</taxon>
        <taxon>Insecta</taxon>
        <taxon>Pterygota</taxon>
        <taxon>Neoptera</taxon>
        <taxon>Polyneoptera</taxon>
        <taxon>Phasmatodea</taxon>
        <taxon>Verophasmatodea</taxon>
        <taxon>Anareolatae</taxon>
        <taxon>Phasmatidae</taxon>
        <taxon>Eurycanthinae</taxon>
        <taxon>Dryococelus</taxon>
    </lineage>
</organism>
<name>A0ABQ9GK31_9NEOP</name>
<dbReference type="Proteomes" id="UP001159363">
    <property type="component" value="Chromosome 10"/>
</dbReference>
<evidence type="ECO:0000313" key="2">
    <source>
        <dbReference type="EMBL" id="KAJ8872388.1"/>
    </source>
</evidence>
<proteinExistence type="predicted"/>
<gene>
    <name evidence="2" type="ORF">PR048_025992</name>
</gene>
<evidence type="ECO:0000256" key="1">
    <source>
        <dbReference type="SAM" id="MobiDB-lite"/>
    </source>
</evidence>